<feature type="compositionally biased region" description="Basic and acidic residues" evidence="1">
    <location>
        <begin position="59"/>
        <end position="68"/>
    </location>
</feature>
<accession>A0A7I7UDF9</accession>
<sequence>MYADSSTGMTNSTGVQLGPAITIASRPSVRNPTAKWAIGEIRMTTGFDAAGELTRPSSHHRESDRQCEEAGCTRI</sequence>
<dbReference type="AlphaFoldDB" id="A0A7I7UDF9"/>
<name>A0A7I7UDF9_MYCPV</name>
<gene>
    <name evidence="2" type="ORF">MPUL_04450</name>
</gene>
<evidence type="ECO:0000313" key="2">
    <source>
        <dbReference type="EMBL" id="BBY79287.1"/>
    </source>
</evidence>
<keyword evidence="3" id="KW-1185">Reference proteome</keyword>
<protein>
    <submittedName>
        <fullName evidence="2">Uncharacterized protein</fullName>
    </submittedName>
</protein>
<dbReference type="EMBL" id="AP022599">
    <property type="protein sequence ID" value="BBY79287.1"/>
    <property type="molecule type" value="Genomic_DNA"/>
</dbReference>
<evidence type="ECO:0000256" key="1">
    <source>
        <dbReference type="SAM" id="MobiDB-lite"/>
    </source>
</evidence>
<organism evidence="2 3">
    <name type="scientific">Mycolicibacterium pulveris</name>
    <name type="common">Mycobacterium pulveris</name>
    <dbReference type="NCBI Taxonomy" id="36813"/>
    <lineage>
        <taxon>Bacteria</taxon>
        <taxon>Bacillati</taxon>
        <taxon>Actinomycetota</taxon>
        <taxon>Actinomycetes</taxon>
        <taxon>Mycobacteriales</taxon>
        <taxon>Mycobacteriaceae</taxon>
        <taxon>Mycolicibacterium</taxon>
    </lineage>
</organism>
<feature type="region of interest" description="Disordered" evidence="1">
    <location>
        <begin position="50"/>
        <end position="75"/>
    </location>
</feature>
<evidence type="ECO:0000313" key="3">
    <source>
        <dbReference type="Proteomes" id="UP000467252"/>
    </source>
</evidence>
<reference evidence="2 3" key="1">
    <citation type="journal article" date="2019" name="Emerg. Microbes Infect.">
        <title>Comprehensive subspecies identification of 175 nontuberculous mycobacteria species based on 7547 genomic profiles.</title>
        <authorList>
            <person name="Matsumoto Y."/>
            <person name="Kinjo T."/>
            <person name="Motooka D."/>
            <person name="Nabeya D."/>
            <person name="Jung N."/>
            <person name="Uechi K."/>
            <person name="Horii T."/>
            <person name="Iida T."/>
            <person name="Fujita J."/>
            <person name="Nakamura S."/>
        </authorList>
    </citation>
    <scope>NUCLEOTIDE SEQUENCE [LARGE SCALE GENOMIC DNA]</scope>
    <source>
        <strain evidence="2 3">JCM 6370</strain>
    </source>
</reference>
<proteinExistence type="predicted"/>
<dbReference type="Proteomes" id="UP000467252">
    <property type="component" value="Chromosome"/>
</dbReference>